<dbReference type="AlphaFoldDB" id="A0A1H4FY90"/>
<accession>A0A1H4FY90</accession>
<reference evidence="1 2" key="1">
    <citation type="submission" date="2016-10" db="EMBL/GenBank/DDBJ databases">
        <authorList>
            <person name="de Groot N.N."/>
        </authorList>
    </citation>
    <scope>NUCLEOTIDE SEQUENCE [LARGE SCALE GENOMIC DNA]</scope>
    <source>
        <strain evidence="1 2">DSM 19033</strain>
    </source>
</reference>
<organism evidence="1 2">
    <name type="scientific">Pedobacter hartonius</name>
    <dbReference type="NCBI Taxonomy" id="425514"/>
    <lineage>
        <taxon>Bacteria</taxon>
        <taxon>Pseudomonadati</taxon>
        <taxon>Bacteroidota</taxon>
        <taxon>Sphingobacteriia</taxon>
        <taxon>Sphingobacteriales</taxon>
        <taxon>Sphingobacteriaceae</taxon>
        <taxon>Pedobacter</taxon>
    </lineage>
</organism>
<evidence type="ECO:0000313" key="2">
    <source>
        <dbReference type="Proteomes" id="UP000198850"/>
    </source>
</evidence>
<name>A0A1H4FY90_9SPHI</name>
<dbReference type="STRING" id="425514.SAMN05443550_108205"/>
<gene>
    <name evidence="1" type="ORF">SAMN05443550_108205</name>
</gene>
<keyword evidence="2" id="KW-1185">Reference proteome</keyword>
<dbReference type="Proteomes" id="UP000198850">
    <property type="component" value="Unassembled WGS sequence"/>
</dbReference>
<dbReference type="EMBL" id="FNRA01000008">
    <property type="protein sequence ID" value="SEB02101.1"/>
    <property type="molecule type" value="Genomic_DNA"/>
</dbReference>
<sequence length="31" mass="3548">MKANDEPVKPAQVVQGFIVDKNTKEENLNKY</sequence>
<evidence type="ECO:0000313" key="1">
    <source>
        <dbReference type="EMBL" id="SEB02101.1"/>
    </source>
</evidence>
<proteinExistence type="predicted"/>
<protein>
    <submittedName>
        <fullName evidence="1">Uncharacterized protein</fullName>
    </submittedName>
</protein>